<dbReference type="InterPro" id="IPR020845">
    <property type="entry name" value="AMP-binding_CS"/>
</dbReference>
<dbReference type="Proteomes" id="UP000286482">
    <property type="component" value="Unassembled WGS sequence"/>
</dbReference>
<reference evidence="5 6" key="1">
    <citation type="submission" date="2018-09" db="EMBL/GenBank/DDBJ databases">
        <authorList>
            <person name="Wang Z."/>
        </authorList>
    </citation>
    <scope>NUCLEOTIDE SEQUENCE [LARGE SCALE GENOMIC DNA]</scope>
    <source>
        <strain evidence="5 6">ALS 81</strain>
    </source>
</reference>
<keyword evidence="1" id="KW-0547">Nucleotide-binding</keyword>
<accession>A0A420ENB4</accession>
<dbReference type="PANTHER" id="PTHR43272:SF33">
    <property type="entry name" value="AMP-BINDING DOMAIN-CONTAINING PROTEIN-RELATED"/>
    <property type="match status" value="1"/>
</dbReference>
<evidence type="ECO:0000259" key="4">
    <source>
        <dbReference type="Pfam" id="PF00501"/>
    </source>
</evidence>
<evidence type="ECO:0000313" key="5">
    <source>
        <dbReference type="EMBL" id="RKF22207.1"/>
    </source>
</evidence>
<comment type="catalytic activity">
    <reaction evidence="3">
        <text>a long-chain fatty acid + ATP + CoA = a long-chain fatty acyl-CoA + AMP + diphosphate</text>
        <dbReference type="Rhea" id="RHEA:15421"/>
        <dbReference type="ChEBI" id="CHEBI:30616"/>
        <dbReference type="ChEBI" id="CHEBI:33019"/>
        <dbReference type="ChEBI" id="CHEBI:57287"/>
        <dbReference type="ChEBI" id="CHEBI:57560"/>
        <dbReference type="ChEBI" id="CHEBI:83139"/>
        <dbReference type="ChEBI" id="CHEBI:456215"/>
        <dbReference type="EC" id="6.2.1.3"/>
    </reaction>
    <physiologicalReaction direction="left-to-right" evidence="3">
        <dbReference type="Rhea" id="RHEA:15422"/>
    </physiologicalReaction>
</comment>
<keyword evidence="6" id="KW-1185">Reference proteome</keyword>
<keyword evidence="2" id="KW-0067">ATP-binding</keyword>
<sequence length="548" mass="61136">MTTFRTPVDALLHWEQTVPTQVYLRQPIEGSYHEYTWSQVASMVRKMAQGMLNEGVQAGDRIAILAKNSAEWFIVDMAITYIGAVSVPIYSTANAKTIRYVLAHSGARMLFVGKLDNWEIQHEGVPSNIPMVAMPYPTMPAQFQWQQWLENEEASQPFQWSPEQTMTLIYTSGTTGDPKGAEISFNAYQYACENIIVLLGAQASERLMSYLPLAHITERVFIQGSSIFHGGMSVSFVESLDTFADNMRSVRPTLFISVPRLWAKFQHGVFEKLPPRKLNILLSIPVISGLIKAKIHKGIGLDQARILGCGSAPIAPSLLRWYERIGLNISEAWGMTENLAYGTLNIPFRSDKVGTIGKAAPGVELKISDDGEILCRCEASMSSYYLNTEKTEETIIDGWLHTGDKGQLDDDGYVTITGRIKESFKTTKGKYVAPVPIEQLVSRNSMIEQVCVVGAALTQPIALVVMAPEVKSHSQAQVKSSLERTLEIVNKKLESHERLGHIVVLNEEWNVENSLLTPTLKIIRENIENKFAELIAQQSDDKVVFEPK</sequence>
<dbReference type="SUPFAM" id="SSF56801">
    <property type="entry name" value="Acetyl-CoA synthetase-like"/>
    <property type="match status" value="1"/>
</dbReference>
<evidence type="ECO:0000256" key="1">
    <source>
        <dbReference type="ARBA" id="ARBA00022741"/>
    </source>
</evidence>
<dbReference type="Pfam" id="PF00501">
    <property type="entry name" value="AMP-binding"/>
    <property type="match status" value="1"/>
</dbReference>
<dbReference type="Gene3D" id="3.40.50.12780">
    <property type="entry name" value="N-terminal domain of ligase-like"/>
    <property type="match status" value="1"/>
</dbReference>
<dbReference type="RefSeq" id="WP_120353010.1">
    <property type="nucleotide sequence ID" value="NZ_RAQO01000001.1"/>
</dbReference>
<evidence type="ECO:0000256" key="3">
    <source>
        <dbReference type="ARBA" id="ARBA00024484"/>
    </source>
</evidence>
<dbReference type="Gene3D" id="3.30.300.30">
    <property type="match status" value="1"/>
</dbReference>
<dbReference type="InterPro" id="IPR042099">
    <property type="entry name" value="ANL_N_sf"/>
</dbReference>
<dbReference type="InterPro" id="IPR000873">
    <property type="entry name" value="AMP-dep_synth/lig_dom"/>
</dbReference>
<evidence type="ECO:0000313" key="6">
    <source>
        <dbReference type="Proteomes" id="UP000286482"/>
    </source>
</evidence>
<dbReference type="Pfam" id="PF23562">
    <property type="entry name" value="AMP-binding_C_3"/>
    <property type="match status" value="1"/>
</dbReference>
<name>A0A420ENB4_9ALTE</name>
<dbReference type="PROSITE" id="PS00455">
    <property type="entry name" value="AMP_BINDING"/>
    <property type="match status" value="1"/>
</dbReference>
<evidence type="ECO:0000256" key="2">
    <source>
        <dbReference type="ARBA" id="ARBA00022840"/>
    </source>
</evidence>
<protein>
    <submittedName>
        <fullName evidence="5">AMP-dependent synthetase</fullName>
    </submittedName>
</protein>
<dbReference type="AlphaFoldDB" id="A0A420ENB4"/>
<proteinExistence type="predicted"/>
<dbReference type="GO" id="GO:0005524">
    <property type="term" value="F:ATP binding"/>
    <property type="evidence" value="ECO:0007669"/>
    <property type="project" value="UniProtKB-KW"/>
</dbReference>
<dbReference type="GO" id="GO:0016020">
    <property type="term" value="C:membrane"/>
    <property type="evidence" value="ECO:0007669"/>
    <property type="project" value="TreeGrafter"/>
</dbReference>
<dbReference type="EMBL" id="RAQO01000001">
    <property type="protein sequence ID" value="RKF22207.1"/>
    <property type="molecule type" value="Genomic_DNA"/>
</dbReference>
<feature type="domain" description="AMP-dependent synthetase/ligase" evidence="4">
    <location>
        <begin position="26"/>
        <end position="378"/>
    </location>
</feature>
<organism evidence="5 6">
    <name type="scientific">Alginatibacterium sediminis</name>
    <dbReference type="NCBI Taxonomy" id="2164068"/>
    <lineage>
        <taxon>Bacteria</taxon>
        <taxon>Pseudomonadati</taxon>
        <taxon>Pseudomonadota</taxon>
        <taxon>Gammaproteobacteria</taxon>
        <taxon>Alteromonadales</taxon>
        <taxon>Alteromonadaceae</taxon>
        <taxon>Alginatibacterium</taxon>
    </lineage>
</organism>
<dbReference type="InterPro" id="IPR045851">
    <property type="entry name" value="AMP-bd_C_sf"/>
</dbReference>
<dbReference type="OrthoDB" id="9803968at2"/>
<dbReference type="PANTHER" id="PTHR43272">
    <property type="entry name" value="LONG-CHAIN-FATTY-ACID--COA LIGASE"/>
    <property type="match status" value="1"/>
</dbReference>
<comment type="caution">
    <text evidence="5">The sequence shown here is derived from an EMBL/GenBank/DDBJ whole genome shotgun (WGS) entry which is preliminary data.</text>
</comment>
<gene>
    <name evidence="5" type="ORF">DBZ36_00750</name>
</gene>
<dbReference type="GO" id="GO:0004467">
    <property type="term" value="F:long-chain fatty acid-CoA ligase activity"/>
    <property type="evidence" value="ECO:0007669"/>
    <property type="project" value="UniProtKB-EC"/>
</dbReference>